<dbReference type="AlphaFoldDB" id="A0A2A9MCM3"/>
<protein>
    <submittedName>
        <fullName evidence="4">Phosphatidylserine decarboxylase</fullName>
    </submittedName>
</protein>
<accession>A0A2A9MCM3</accession>
<dbReference type="Pfam" id="PF02666">
    <property type="entry name" value="PS_Dcarbxylase"/>
    <property type="match status" value="1"/>
</dbReference>
<evidence type="ECO:0000313" key="4">
    <source>
        <dbReference type="EMBL" id="PFH35629.1"/>
    </source>
</evidence>
<dbReference type="OrthoDB" id="354864at2759"/>
<feature type="region of interest" description="Disordered" evidence="3">
    <location>
        <begin position="208"/>
        <end position="228"/>
    </location>
</feature>
<dbReference type="RefSeq" id="XP_029219638.1">
    <property type="nucleotide sequence ID" value="XM_029363715.1"/>
</dbReference>
<dbReference type="STRING" id="94643.A0A2A9MCM3"/>
<evidence type="ECO:0000256" key="2">
    <source>
        <dbReference type="ARBA" id="ARBA00023239"/>
    </source>
</evidence>
<feature type="compositionally biased region" description="Polar residues" evidence="3">
    <location>
        <begin position="208"/>
        <end position="218"/>
    </location>
</feature>
<keyword evidence="1" id="KW-0210">Decarboxylase</keyword>
<organism evidence="4 5">
    <name type="scientific">Besnoitia besnoiti</name>
    <name type="common">Apicomplexan protozoan</name>
    <dbReference type="NCBI Taxonomy" id="94643"/>
    <lineage>
        <taxon>Eukaryota</taxon>
        <taxon>Sar</taxon>
        <taxon>Alveolata</taxon>
        <taxon>Apicomplexa</taxon>
        <taxon>Conoidasida</taxon>
        <taxon>Coccidia</taxon>
        <taxon>Eucoccidiorida</taxon>
        <taxon>Eimeriorina</taxon>
        <taxon>Sarcocystidae</taxon>
        <taxon>Besnoitia</taxon>
    </lineage>
</organism>
<sequence>MLEKPLPSMSQIRPVADSVITNELISQVKSRTFRLRQFLFGSIDSELIRLQSPEKRLYVSINHLAPSDYHRVHSPADWTIKLQMYIPGCIPCVPPFQVNRRTLEDGAVLHQYERTSLVGHWDPEKKDAKLFFSVTMVAAIFVGGLNLAWEENPLGSRLKLGLCSGYTDVYEKQVHVPMCASQELGAFRFGSTVVTIFEAPPDFNLTSTGQCSHTSAGQPQGYLGGNRERPLQRTCDAYRGNFKSAFEFLLHIKDKREYDDQLRKNTLLPPEWRREAGRSWAEAVRAMERGLLYGFPLSHYLLQQWAPRLTGYGDIVLGQPGVLRQLNTNEDEAIREGFRCFSRQQLLRAVVL</sequence>
<dbReference type="Proteomes" id="UP000224006">
    <property type="component" value="Chromosome IV"/>
</dbReference>
<reference evidence="4 5" key="1">
    <citation type="submission" date="2017-09" db="EMBL/GenBank/DDBJ databases">
        <title>Genome sequencing of Besnoitia besnoiti strain Bb-Ger1.</title>
        <authorList>
            <person name="Schares G."/>
            <person name="Venepally P."/>
            <person name="Lorenzi H.A."/>
        </authorList>
    </citation>
    <scope>NUCLEOTIDE SEQUENCE [LARGE SCALE GENOMIC DNA]</scope>
    <source>
        <strain evidence="4 5">Bb-Ger1</strain>
    </source>
</reference>
<evidence type="ECO:0000256" key="3">
    <source>
        <dbReference type="SAM" id="MobiDB-lite"/>
    </source>
</evidence>
<proteinExistence type="predicted"/>
<dbReference type="VEuPathDB" id="ToxoDB:BESB_052800"/>
<keyword evidence="2" id="KW-0456">Lyase</keyword>
<name>A0A2A9MCM3_BESBE</name>
<evidence type="ECO:0000256" key="1">
    <source>
        <dbReference type="ARBA" id="ARBA00022793"/>
    </source>
</evidence>
<keyword evidence="5" id="KW-1185">Reference proteome</keyword>
<gene>
    <name evidence="4" type="ORF">BESB_052800</name>
</gene>
<dbReference type="PANTHER" id="PTHR10067:SF6">
    <property type="entry name" value="PHOSPHATIDYLSERINE DECARBOXYLASE PROENZYME, MITOCHONDRIAL"/>
    <property type="match status" value="1"/>
</dbReference>
<evidence type="ECO:0000313" key="5">
    <source>
        <dbReference type="Proteomes" id="UP000224006"/>
    </source>
</evidence>
<dbReference type="InterPro" id="IPR003817">
    <property type="entry name" value="PS_Dcarbxylase"/>
</dbReference>
<comment type="caution">
    <text evidence="4">The sequence shown here is derived from an EMBL/GenBank/DDBJ whole genome shotgun (WGS) entry which is preliminary data.</text>
</comment>
<dbReference type="EMBL" id="NWUJ01000004">
    <property type="protein sequence ID" value="PFH35629.1"/>
    <property type="molecule type" value="Genomic_DNA"/>
</dbReference>
<dbReference type="GO" id="GO:0005739">
    <property type="term" value="C:mitochondrion"/>
    <property type="evidence" value="ECO:0007669"/>
    <property type="project" value="TreeGrafter"/>
</dbReference>
<dbReference type="KEGG" id="bbes:BESB_052800"/>
<dbReference type="PANTHER" id="PTHR10067">
    <property type="entry name" value="PHOSPHATIDYLSERINE DECARBOXYLASE"/>
    <property type="match status" value="1"/>
</dbReference>
<dbReference type="GeneID" id="40310209"/>
<dbReference type="GO" id="GO:0006646">
    <property type="term" value="P:phosphatidylethanolamine biosynthetic process"/>
    <property type="evidence" value="ECO:0007669"/>
    <property type="project" value="TreeGrafter"/>
</dbReference>
<dbReference type="GO" id="GO:0004609">
    <property type="term" value="F:phosphatidylserine decarboxylase activity"/>
    <property type="evidence" value="ECO:0007669"/>
    <property type="project" value="InterPro"/>
</dbReference>